<dbReference type="InterPro" id="IPR032675">
    <property type="entry name" value="LRR_dom_sf"/>
</dbReference>
<accession>A0ABR2ZZA2</accession>
<feature type="compositionally biased region" description="Acidic residues" evidence="2">
    <location>
        <begin position="432"/>
        <end position="443"/>
    </location>
</feature>
<evidence type="ECO:0000313" key="3">
    <source>
        <dbReference type="EMBL" id="KAL0066713.1"/>
    </source>
</evidence>
<evidence type="ECO:0000256" key="2">
    <source>
        <dbReference type="SAM" id="MobiDB-lite"/>
    </source>
</evidence>
<keyword evidence="4" id="KW-1185">Reference proteome</keyword>
<feature type="compositionally biased region" description="Basic and acidic residues" evidence="2">
    <location>
        <begin position="284"/>
        <end position="293"/>
    </location>
</feature>
<gene>
    <name evidence="3" type="ORF">AAF712_006318</name>
</gene>
<dbReference type="EMBL" id="JBBXMP010000033">
    <property type="protein sequence ID" value="KAL0066713.1"/>
    <property type="molecule type" value="Genomic_DNA"/>
</dbReference>
<name>A0ABR2ZZA2_9AGAR</name>
<feature type="compositionally biased region" description="Acidic residues" evidence="2">
    <location>
        <begin position="409"/>
        <end position="420"/>
    </location>
</feature>
<dbReference type="Proteomes" id="UP001437256">
    <property type="component" value="Unassembled WGS sequence"/>
</dbReference>
<reference evidence="3 4" key="1">
    <citation type="submission" date="2024-05" db="EMBL/GenBank/DDBJ databases">
        <title>A draft genome resource for the thread blight pathogen Marasmius tenuissimus strain MS-2.</title>
        <authorList>
            <person name="Yulfo-Soto G.E."/>
            <person name="Baruah I.K."/>
            <person name="Amoako-Attah I."/>
            <person name="Bukari Y."/>
            <person name="Meinhardt L.W."/>
            <person name="Bailey B.A."/>
            <person name="Cohen S.P."/>
        </authorList>
    </citation>
    <scope>NUCLEOTIDE SEQUENCE [LARGE SCALE GENOMIC DNA]</scope>
    <source>
        <strain evidence="3 4">MS-2</strain>
    </source>
</reference>
<evidence type="ECO:0000313" key="4">
    <source>
        <dbReference type="Proteomes" id="UP001437256"/>
    </source>
</evidence>
<evidence type="ECO:0000256" key="1">
    <source>
        <dbReference type="SAM" id="Coils"/>
    </source>
</evidence>
<protein>
    <submittedName>
        <fullName evidence="3">Uncharacterized protein</fullName>
    </submittedName>
</protein>
<organism evidence="3 4">
    <name type="scientific">Marasmius tenuissimus</name>
    <dbReference type="NCBI Taxonomy" id="585030"/>
    <lineage>
        <taxon>Eukaryota</taxon>
        <taxon>Fungi</taxon>
        <taxon>Dikarya</taxon>
        <taxon>Basidiomycota</taxon>
        <taxon>Agaricomycotina</taxon>
        <taxon>Agaricomycetes</taxon>
        <taxon>Agaricomycetidae</taxon>
        <taxon>Agaricales</taxon>
        <taxon>Marasmiineae</taxon>
        <taxon>Marasmiaceae</taxon>
        <taxon>Marasmius</taxon>
    </lineage>
</organism>
<keyword evidence="1" id="KW-0175">Coiled coil</keyword>
<proteinExistence type="predicted"/>
<comment type="caution">
    <text evidence="3">The sequence shown here is derived from an EMBL/GenBank/DDBJ whole genome shotgun (WGS) entry which is preliminary data.</text>
</comment>
<dbReference type="Gene3D" id="3.80.10.10">
    <property type="entry name" value="Ribonuclease Inhibitor"/>
    <property type="match status" value="1"/>
</dbReference>
<feature type="region of interest" description="Disordered" evidence="2">
    <location>
        <begin position="409"/>
        <end position="445"/>
    </location>
</feature>
<feature type="coiled-coil region" evidence="1">
    <location>
        <begin position="467"/>
        <end position="494"/>
    </location>
</feature>
<sequence>MPAPYDDASLHAFKRICSSPELTFGPAHVRALAVSGRSPSLWGWHWWRTHTRGGGSRADDAGAGKKRGNEVSAMDMNMNRIFERFFEWTLHDAAAGRTFRTLGELRLLEVGFENQVREDGWSQLESEWATMSPRTRETLHRSFPSLTKLVLKRTRFADEALFVGLMESFSRSLEVLDMDCVAIDGLEHRDGITEPRDGRRKEALLPALRALRLTGISINLAIFLIPSPKLRKVMFDIPDDDMRREVPLPMLVDLLASAQNLRSLSLHNRCSGSFRDADIPTDGSFHRTPDNRHSQQPPPIPHHTLITNAKSDVDLTLHTRPAESSSRSSCTRRYDSEHVPFITGTQIQLSCHRLFYGRSTQEALYPDATTPCFCEFEFEFGRAQTQTQVAVPSPYVPLFMVNMVDDEDEVVEEDDPEEEGAGGRPGYHVHDDNDDDDDDEDDSFPSLMAALSEDSPYANLRMRLREVTRQTEDADEIEDKVEEMLKRMKREEEEEVAVRMREERSRQVFRKFARKLPWCEERGCLRPVFQFDG</sequence>
<feature type="region of interest" description="Disordered" evidence="2">
    <location>
        <begin position="280"/>
        <end position="302"/>
    </location>
</feature>